<dbReference type="OrthoDB" id="2155246at2759"/>
<dbReference type="InterPro" id="IPR043472">
    <property type="entry name" value="Macro_dom-like"/>
</dbReference>
<dbReference type="GO" id="GO:0140291">
    <property type="term" value="P:peptidyl-glutamate ADP-deribosylation"/>
    <property type="evidence" value="ECO:0007669"/>
    <property type="project" value="TreeGrafter"/>
</dbReference>
<evidence type="ECO:0000256" key="2">
    <source>
        <dbReference type="ARBA" id="ARBA00012983"/>
    </source>
</evidence>
<evidence type="ECO:0000256" key="4">
    <source>
        <dbReference type="ARBA" id="ARBA00034427"/>
    </source>
</evidence>
<evidence type="ECO:0000259" key="5">
    <source>
        <dbReference type="PROSITE" id="PS51154"/>
    </source>
</evidence>
<dbReference type="EMBL" id="BLAL01000034">
    <property type="protein sequence ID" value="GES78130.1"/>
    <property type="molecule type" value="Genomic_DNA"/>
</dbReference>
<dbReference type="PROSITE" id="PS51154">
    <property type="entry name" value="MACRO"/>
    <property type="match status" value="1"/>
</dbReference>
<accession>A0A8H3L1C8</accession>
<dbReference type="CDD" id="cd02901">
    <property type="entry name" value="Macro_Poa1p-like"/>
    <property type="match status" value="1"/>
</dbReference>
<comment type="caution">
    <text evidence="6">The sequence shown here is derived from an EMBL/GenBank/DDBJ whole genome shotgun (WGS) entry which is preliminary data.</text>
</comment>
<comment type="similarity">
    <text evidence="1">Belongs to the POA1 family.</text>
</comment>
<evidence type="ECO:0000256" key="1">
    <source>
        <dbReference type="ARBA" id="ARBA00006575"/>
    </source>
</evidence>
<dbReference type="InterPro" id="IPR002589">
    <property type="entry name" value="Macro_dom"/>
</dbReference>
<comment type="catalytic activity">
    <reaction evidence="4">
        <text>ADP-alpha-D-ribose 1''-phosphate + H2O = ADP-D-ribose + phosphate</text>
        <dbReference type="Rhea" id="RHEA:25029"/>
        <dbReference type="ChEBI" id="CHEBI:15377"/>
        <dbReference type="ChEBI" id="CHEBI:43474"/>
        <dbReference type="ChEBI" id="CHEBI:57967"/>
        <dbReference type="ChEBI" id="CHEBI:58753"/>
        <dbReference type="EC" id="3.1.3.84"/>
    </reaction>
</comment>
<evidence type="ECO:0000313" key="6">
    <source>
        <dbReference type="EMBL" id="GES78130.1"/>
    </source>
</evidence>
<protein>
    <recommendedName>
        <fullName evidence="3">ADP-ribose 1''-phosphate phosphatase</fullName>
        <ecNumber evidence="2">3.1.3.84</ecNumber>
    </recommendedName>
</protein>
<evidence type="ECO:0000256" key="3">
    <source>
        <dbReference type="ARBA" id="ARBA00019744"/>
    </source>
</evidence>
<feature type="domain" description="Macro" evidence="5">
    <location>
        <begin position="1"/>
        <end position="141"/>
    </location>
</feature>
<gene>
    <name evidence="6" type="ORF">RCL2_000544800</name>
</gene>
<sequence>MFTDQSFQTNANELNLIDIPNTQDFKMGKGIATIFKQKYNGVKELLNQHKNIGQVAILQRNNRYIFYIITKQKYYHTPTRENFELALSDLRRVCEELNVKHLCLPRIGAGLDKLPLEFVHVTIKKVFEGCDMMMTMFYFKR</sequence>
<reference evidence="6" key="1">
    <citation type="submission" date="2019-10" db="EMBL/GenBank/DDBJ databases">
        <title>Conservation and host-specific expression of non-tandemly repeated heterogenous ribosome RNA gene in arbuscular mycorrhizal fungi.</title>
        <authorList>
            <person name="Maeda T."/>
            <person name="Kobayashi Y."/>
            <person name="Nakagawa T."/>
            <person name="Ezawa T."/>
            <person name="Yamaguchi K."/>
            <person name="Bino T."/>
            <person name="Nishimoto Y."/>
            <person name="Shigenobu S."/>
            <person name="Kawaguchi M."/>
        </authorList>
    </citation>
    <scope>NUCLEOTIDE SEQUENCE</scope>
    <source>
        <strain evidence="6">HR1</strain>
    </source>
</reference>
<dbReference type="Gene3D" id="3.40.220.10">
    <property type="entry name" value="Leucine Aminopeptidase, subunit E, domain 1"/>
    <property type="match status" value="1"/>
</dbReference>
<evidence type="ECO:0000313" key="7">
    <source>
        <dbReference type="Proteomes" id="UP000615446"/>
    </source>
</evidence>
<dbReference type="EC" id="3.1.3.84" evidence="2"/>
<dbReference type="PANTHER" id="PTHR12521">
    <property type="entry name" value="PROTEIN C6ORF130"/>
    <property type="match status" value="1"/>
</dbReference>
<proteinExistence type="inferred from homology"/>
<dbReference type="PANTHER" id="PTHR12521:SF0">
    <property type="entry name" value="ADP-RIBOSE GLYCOHYDROLASE OARD1"/>
    <property type="match status" value="1"/>
</dbReference>
<dbReference type="Proteomes" id="UP000615446">
    <property type="component" value="Unassembled WGS sequence"/>
</dbReference>
<dbReference type="AlphaFoldDB" id="A0A8H3L1C8"/>
<organism evidence="6 7">
    <name type="scientific">Rhizophagus clarus</name>
    <dbReference type="NCBI Taxonomy" id="94130"/>
    <lineage>
        <taxon>Eukaryota</taxon>
        <taxon>Fungi</taxon>
        <taxon>Fungi incertae sedis</taxon>
        <taxon>Mucoromycota</taxon>
        <taxon>Glomeromycotina</taxon>
        <taxon>Glomeromycetes</taxon>
        <taxon>Glomerales</taxon>
        <taxon>Glomeraceae</taxon>
        <taxon>Rhizophagus</taxon>
    </lineage>
</organism>
<dbReference type="InterPro" id="IPR050892">
    <property type="entry name" value="ADP-ribose_metab_enzymes"/>
</dbReference>
<name>A0A8H3L1C8_9GLOM</name>
<dbReference type="SUPFAM" id="SSF52949">
    <property type="entry name" value="Macro domain-like"/>
    <property type="match status" value="1"/>
</dbReference>